<comment type="caution">
    <text evidence="1">The sequence shown here is derived from an EMBL/GenBank/DDBJ whole genome shotgun (WGS) entry which is preliminary data.</text>
</comment>
<dbReference type="InterPro" id="IPR011335">
    <property type="entry name" value="Restrct_endonuc-II-like"/>
</dbReference>
<proteinExistence type="predicted"/>
<keyword evidence="2" id="KW-1185">Reference proteome</keyword>
<evidence type="ECO:0008006" key="3">
    <source>
        <dbReference type="Google" id="ProtNLM"/>
    </source>
</evidence>
<evidence type="ECO:0000313" key="1">
    <source>
        <dbReference type="EMBL" id="KAB7788667.1"/>
    </source>
</evidence>
<dbReference type="Proteomes" id="UP000468413">
    <property type="component" value="Unassembled WGS sequence"/>
</dbReference>
<evidence type="ECO:0000313" key="2">
    <source>
        <dbReference type="Proteomes" id="UP000468413"/>
    </source>
</evidence>
<gene>
    <name evidence="1" type="ORF">F7D08_0946</name>
</gene>
<sequence length="311" mass="35559">MDNSRSSNHIPRISLRTMSQDIYRQDMVSFINENIAARRKIERDRCNEAAQRTRRPLRIGFINAATYWGAPIPKNCSLAPDLVHATVSNASMRSEIQGVSFHVFKGKEEYCKREYERFWVTSPAMTWAQMAKYCSVEELAALGSALMSRHRSRKVTTLDKLKRYLESSPRFVGRNTCLTALPYIVENTDSPPETTLYGTLNDSGLGSPIPNYRIDLGNSYVIVDMAYPDCKVAFEYQGAYHADTAQMRADMARINKLQMHGWVVILVTADDFRSPEARQHFIDMAKTMVNRQRHLVWSSRLWDFPAANGSQ</sequence>
<name>A0A6I1GGT2_9BIFI</name>
<organism evidence="1 2">
    <name type="scientific">Bifidobacterium cebidarum</name>
    <dbReference type="NCBI Taxonomy" id="2650773"/>
    <lineage>
        <taxon>Bacteria</taxon>
        <taxon>Bacillati</taxon>
        <taxon>Actinomycetota</taxon>
        <taxon>Actinomycetes</taxon>
        <taxon>Bifidobacteriales</taxon>
        <taxon>Bifidobacteriaceae</taxon>
        <taxon>Bifidobacterium</taxon>
    </lineage>
</organism>
<dbReference type="Gene3D" id="3.40.960.10">
    <property type="entry name" value="VSR Endonuclease"/>
    <property type="match status" value="1"/>
</dbReference>
<dbReference type="AlphaFoldDB" id="A0A6I1GGT2"/>
<reference evidence="1 2" key="1">
    <citation type="submission" date="2019-09" db="EMBL/GenBank/DDBJ databases">
        <title>Characterization of the phylogenetic diversity of two novel species belonging to the genus Bifidobacterium: Bifidobacterium cebidarum sp. nov. and Bifidobacterium leontopitheci sp. nov.</title>
        <authorList>
            <person name="Lugli G.A."/>
            <person name="Duranti S."/>
            <person name="Milani C."/>
            <person name="Turroni F."/>
            <person name="Ventura M."/>
        </authorList>
    </citation>
    <scope>NUCLEOTIDE SEQUENCE [LARGE SCALE GENOMIC DNA]</scope>
    <source>
        <strain evidence="1 2">LMG 31469</strain>
    </source>
</reference>
<protein>
    <recommendedName>
        <fullName evidence="3">DUF559 domain-containing protein</fullName>
    </recommendedName>
</protein>
<dbReference type="EMBL" id="WBVS01000003">
    <property type="protein sequence ID" value="KAB7788667.1"/>
    <property type="molecule type" value="Genomic_DNA"/>
</dbReference>
<accession>A0A6I1GGT2</accession>
<dbReference type="SUPFAM" id="SSF52980">
    <property type="entry name" value="Restriction endonuclease-like"/>
    <property type="match status" value="1"/>
</dbReference>